<keyword evidence="11" id="KW-0966">Cell projection</keyword>
<comment type="caution">
    <text evidence="11">The sequence shown here is derived from an EMBL/GenBank/DDBJ whole genome shotgun (WGS) entry which is preliminary data.</text>
</comment>
<feature type="coiled-coil region" evidence="8">
    <location>
        <begin position="410"/>
        <end position="437"/>
    </location>
</feature>
<evidence type="ECO:0000256" key="8">
    <source>
        <dbReference type="SAM" id="Coils"/>
    </source>
</evidence>
<evidence type="ECO:0000313" key="11">
    <source>
        <dbReference type="EMBL" id="GER92338.1"/>
    </source>
</evidence>
<keyword evidence="5" id="KW-0975">Bacterial flagellum</keyword>
<evidence type="ECO:0000256" key="3">
    <source>
        <dbReference type="ARBA" id="ARBA00011255"/>
    </source>
</evidence>
<dbReference type="InterPro" id="IPR040026">
    <property type="entry name" value="FliD"/>
</dbReference>
<dbReference type="GO" id="GO:0009421">
    <property type="term" value="C:bacterial-type flagellum filament cap"/>
    <property type="evidence" value="ECO:0007669"/>
    <property type="project" value="InterPro"/>
</dbReference>
<dbReference type="InterPro" id="IPR003481">
    <property type="entry name" value="FliD_N"/>
</dbReference>
<dbReference type="GO" id="GO:0007155">
    <property type="term" value="P:cell adhesion"/>
    <property type="evidence" value="ECO:0007669"/>
    <property type="project" value="InterPro"/>
</dbReference>
<evidence type="ECO:0000256" key="4">
    <source>
        <dbReference type="ARBA" id="ARBA00023054"/>
    </source>
</evidence>
<dbReference type="Pfam" id="PF07195">
    <property type="entry name" value="FliD_C"/>
    <property type="match status" value="1"/>
</dbReference>
<dbReference type="PANTHER" id="PTHR30288">
    <property type="entry name" value="FLAGELLAR CAP/ASSEMBLY PROTEIN FLID"/>
    <property type="match status" value="1"/>
</dbReference>
<keyword evidence="4 8" id="KW-0175">Coiled coil</keyword>
<evidence type="ECO:0000256" key="1">
    <source>
        <dbReference type="ARBA" id="ARBA00004365"/>
    </source>
</evidence>
<evidence type="ECO:0000259" key="10">
    <source>
        <dbReference type="Pfam" id="PF07195"/>
    </source>
</evidence>
<dbReference type="PANTHER" id="PTHR30288:SF0">
    <property type="entry name" value="FLAGELLAR HOOK-ASSOCIATED PROTEIN 2"/>
    <property type="match status" value="1"/>
</dbReference>
<accession>A0A5J4KRK8</accession>
<dbReference type="Pfam" id="PF02465">
    <property type="entry name" value="FliD_N"/>
    <property type="match status" value="1"/>
</dbReference>
<evidence type="ECO:0000256" key="7">
    <source>
        <dbReference type="ARBA" id="ARBA00033192"/>
    </source>
</evidence>
<dbReference type="InterPro" id="IPR010809">
    <property type="entry name" value="FliD_C"/>
</dbReference>
<evidence type="ECO:0000256" key="5">
    <source>
        <dbReference type="ARBA" id="ARBA00023143"/>
    </source>
</evidence>
<keyword evidence="11" id="KW-0969">Cilium</keyword>
<comment type="subunit">
    <text evidence="3">Homopentamer.</text>
</comment>
<dbReference type="EMBL" id="BLAB01000001">
    <property type="protein sequence ID" value="GER92338.1"/>
    <property type="molecule type" value="Genomic_DNA"/>
</dbReference>
<dbReference type="AlphaFoldDB" id="A0A5J4KRK8"/>
<protein>
    <recommendedName>
        <fullName evidence="7">Filament cap protein</fullName>
    </recommendedName>
    <alternativeName>
        <fullName evidence="6">Flagellar cap protein</fullName>
    </alternativeName>
</protein>
<reference evidence="11" key="1">
    <citation type="submission" date="2019-10" db="EMBL/GenBank/DDBJ databases">
        <title>Metagenomic sequencing of thiosulfate-disproportionating enrichment culture.</title>
        <authorList>
            <person name="Umezawa K."/>
            <person name="Kojima H."/>
            <person name="Fukui M."/>
        </authorList>
    </citation>
    <scope>NUCLEOTIDE SEQUENCE</scope>
    <source>
        <strain evidence="11">45J</strain>
    </source>
</reference>
<comment type="similarity">
    <text evidence="2">Belongs to the FliD family.</text>
</comment>
<evidence type="ECO:0000256" key="6">
    <source>
        <dbReference type="ARBA" id="ARBA00033074"/>
    </source>
</evidence>
<dbReference type="GO" id="GO:0009424">
    <property type="term" value="C:bacterial-type flagellum hook"/>
    <property type="evidence" value="ECO:0007669"/>
    <property type="project" value="InterPro"/>
</dbReference>
<name>A0A5J4KRK8_9ZZZZ</name>
<evidence type="ECO:0000256" key="2">
    <source>
        <dbReference type="ARBA" id="ARBA00009764"/>
    </source>
</evidence>
<gene>
    <name evidence="11" type="ORF">A45J_0053</name>
</gene>
<dbReference type="GO" id="GO:0071973">
    <property type="term" value="P:bacterial-type flagellum-dependent cell motility"/>
    <property type="evidence" value="ECO:0007669"/>
    <property type="project" value="TreeGrafter"/>
</dbReference>
<keyword evidence="11" id="KW-0282">Flagellum</keyword>
<comment type="subcellular location">
    <subcellularLocation>
        <location evidence="1">Bacterial flagellum</location>
    </subcellularLocation>
</comment>
<proteinExistence type="inferred from homology"/>
<feature type="domain" description="Flagellar hook-associated protein 2 N-terminal" evidence="9">
    <location>
        <begin position="11"/>
        <end position="106"/>
    </location>
</feature>
<evidence type="ECO:0000259" key="9">
    <source>
        <dbReference type="Pfam" id="PF02465"/>
    </source>
</evidence>
<feature type="domain" description="Flagellar hook-associated protein 2 C-terminal" evidence="10">
    <location>
        <begin position="244"/>
        <end position="453"/>
    </location>
</feature>
<organism evidence="11">
    <name type="scientific">hot springs metagenome</name>
    <dbReference type="NCBI Taxonomy" id="433727"/>
    <lineage>
        <taxon>unclassified sequences</taxon>
        <taxon>metagenomes</taxon>
        <taxon>ecological metagenomes</taxon>
    </lineage>
</organism>
<sequence>MAINPLGTSGSGIDTNAIVQQLMQVESQPLTKLKQKEADYQAKVSAYATLLSSVSSLRSAVNALKDSSLIGMKASVSDTTFLSATASSSASAGTYNIMVNNIATSQSIYSGAFTSENSEVADLTTYATQKLKIQVGSSTATEITINSSNNTLSGIRDAINNANAGVKASIVNDGSGYRLVLSANSTGASNRIVIQVDENNNGIYEEATTETDTTGLSMLAFNATYDANGNVTGGITNMTQSQAAVDAKLKVDGLEITRSSNTISDLITGVTINLTKGDSYASNIVLTVAQDTSTLTAKLTSFVSAYNQAMSTIRSLRGNGVSAGILSGDATSLSLQNELRAITTRTFNNTNLVSLGLTHDKYGVLSLDSSTLSSAVLSDQSGVITTINTMADALYTSLGDYVNTIIPARQNGYQDTIKNIQKNEENLQRRLQITEANLKKRFIALDRLLNQLQGTSDYLTRQMDMLGKTFGGKK</sequence>